<sequence length="87" mass="9774">GMDVPLFKSAYESPNVNFLLAHSAYCRDVLKLQKGQRAVISNGRIIGPLEEREVFNQDDFLLLESIILKTSGERIKGKIQQLGIVED</sequence>
<evidence type="ECO:0000313" key="2">
    <source>
        <dbReference type="EMBL" id="KAL0201233.1"/>
    </source>
</evidence>
<feature type="domain" description="UDP-glucose:glycoprotein glucosyltransferase thioredoxin-like" evidence="1">
    <location>
        <begin position="1"/>
        <end position="85"/>
    </location>
</feature>
<evidence type="ECO:0000259" key="1">
    <source>
        <dbReference type="Pfam" id="PF18403"/>
    </source>
</evidence>
<organism evidence="2 3">
    <name type="scientific">Cirrhinus mrigala</name>
    <name type="common">Mrigala</name>
    <dbReference type="NCBI Taxonomy" id="683832"/>
    <lineage>
        <taxon>Eukaryota</taxon>
        <taxon>Metazoa</taxon>
        <taxon>Chordata</taxon>
        <taxon>Craniata</taxon>
        <taxon>Vertebrata</taxon>
        <taxon>Euteleostomi</taxon>
        <taxon>Actinopterygii</taxon>
        <taxon>Neopterygii</taxon>
        <taxon>Teleostei</taxon>
        <taxon>Ostariophysi</taxon>
        <taxon>Cypriniformes</taxon>
        <taxon>Cyprinidae</taxon>
        <taxon>Labeoninae</taxon>
        <taxon>Labeonini</taxon>
        <taxon>Cirrhinus</taxon>
    </lineage>
</organism>
<name>A0ABD0RRQ9_CIRMR</name>
<feature type="non-terminal residue" evidence="2">
    <location>
        <position position="87"/>
    </location>
</feature>
<dbReference type="AlphaFoldDB" id="A0ABD0RRQ9"/>
<keyword evidence="3" id="KW-1185">Reference proteome</keyword>
<dbReference type="InterPro" id="IPR009448">
    <property type="entry name" value="UDP-g_GGtrans"/>
</dbReference>
<protein>
    <recommendedName>
        <fullName evidence="1">UDP-glucose:glycoprotein glucosyltransferase thioredoxin-like domain-containing protein</fullName>
    </recommendedName>
</protein>
<dbReference type="PANTHER" id="PTHR11226">
    <property type="entry name" value="UDP-GLUCOSE GLYCOPROTEIN:GLUCOSYLTRANSFERASE"/>
    <property type="match status" value="1"/>
</dbReference>
<accession>A0ABD0RRQ9</accession>
<dbReference type="InterPro" id="IPR040525">
    <property type="entry name" value="UGGT_TRXL_4"/>
</dbReference>
<dbReference type="Pfam" id="PF18403">
    <property type="entry name" value="Thioredoxin_15"/>
    <property type="match status" value="1"/>
</dbReference>
<reference evidence="2 3" key="1">
    <citation type="submission" date="2024-05" db="EMBL/GenBank/DDBJ databases">
        <title>Genome sequencing and assembly of Indian major carp, Cirrhinus mrigala (Hamilton, 1822).</title>
        <authorList>
            <person name="Mohindra V."/>
            <person name="Chowdhury L.M."/>
            <person name="Lal K."/>
            <person name="Jena J.K."/>
        </authorList>
    </citation>
    <scope>NUCLEOTIDE SEQUENCE [LARGE SCALE GENOMIC DNA]</scope>
    <source>
        <strain evidence="2">CM1030</strain>
        <tissue evidence="2">Blood</tissue>
    </source>
</reference>
<dbReference type="Proteomes" id="UP001529510">
    <property type="component" value="Unassembled WGS sequence"/>
</dbReference>
<evidence type="ECO:0000313" key="3">
    <source>
        <dbReference type="Proteomes" id="UP001529510"/>
    </source>
</evidence>
<proteinExistence type="predicted"/>
<feature type="non-terminal residue" evidence="2">
    <location>
        <position position="1"/>
    </location>
</feature>
<dbReference type="EMBL" id="JAMKFB020000002">
    <property type="protein sequence ID" value="KAL0201233.1"/>
    <property type="molecule type" value="Genomic_DNA"/>
</dbReference>
<comment type="caution">
    <text evidence="2">The sequence shown here is derived from an EMBL/GenBank/DDBJ whole genome shotgun (WGS) entry which is preliminary data.</text>
</comment>
<dbReference type="PANTHER" id="PTHR11226:SF3">
    <property type="entry name" value="UDP-GLUCOSE:GLYCOPROTEIN GLUCOSYLTRANSFERASE 1"/>
    <property type="match status" value="1"/>
</dbReference>
<gene>
    <name evidence="2" type="ORF">M9458_004420</name>
</gene>